<sequence>MFYNKKVHILNCEGYLNDSGRWTESNEQPTIVKTIKADVQPYSKELAYSEYKFEKDVKYRIFCDPCNLVNLGTLVRYKDNDYTVVHIMEWDNYMVVLIDG</sequence>
<proteinExistence type="predicted"/>
<dbReference type="RefSeq" id="WP_132250766.1">
    <property type="nucleotide sequence ID" value="NZ_SMAL01000002.1"/>
</dbReference>
<dbReference type="AlphaFoldDB" id="A0A4R3MQ33"/>
<gene>
    <name evidence="1" type="ORF">EDC18_102420</name>
</gene>
<evidence type="ECO:0000313" key="2">
    <source>
        <dbReference type="Proteomes" id="UP000294902"/>
    </source>
</evidence>
<protein>
    <submittedName>
        <fullName evidence="1">Uncharacterized protein</fullName>
    </submittedName>
</protein>
<name>A0A4R3MQ33_9FIRM</name>
<accession>A0A4R3MQ33</accession>
<comment type="caution">
    <text evidence="1">The sequence shown here is derived from an EMBL/GenBank/DDBJ whole genome shotgun (WGS) entry which is preliminary data.</text>
</comment>
<organism evidence="1 2">
    <name type="scientific">Natranaerovirga pectinivora</name>
    <dbReference type="NCBI Taxonomy" id="682400"/>
    <lineage>
        <taxon>Bacteria</taxon>
        <taxon>Bacillati</taxon>
        <taxon>Bacillota</taxon>
        <taxon>Clostridia</taxon>
        <taxon>Lachnospirales</taxon>
        <taxon>Natranaerovirgaceae</taxon>
        <taxon>Natranaerovirga</taxon>
    </lineage>
</organism>
<dbReference type="OrthoDB" id="1808294at2"/>
<dbReference type="Proteomes" id="UP000294902">
    <property type="component" value="Unassembled WGS sequence"/>
</dbReference>
<evidence type="ECO:0000313" key="1">
    <source>
        <dbReference type="EMBL" id="TCT16401.1"/>
    </source>
</evidence>
<keyword evidence="2" id="KW-1185">Reference proteome</keyword>
<dbReference type="EMBL" id="SMAL01000002">
    <property type="protein sequence ID" value="TCT16401.1"/>
    <property type="molecule type" value="Genomic_DNA"/>
</dbReference>
<reference evidence="1 2" key="1">
    <citation type="submission" date="2019-03" db="EMBL/GenBank/DDBJ databases">
        <title>Genomic Encyclopedia of Type Strains, Phase IV (KMG-IV): sequencing the most valuable type-strain genomes for metagenomic binning, comparative biology and taxonomic classification.</title>
        <authorList>
            <person name="Goeker M."/>
        </authorList>
    </citation>
    <scope>NUCLEOTIDE SEQUENCE [LARGE SCALE GENOMIC DNA]</scope>
    <source>
        <strain evidence="1 2">DSM 24629</strain>
    </source>
</reference>